<dbReference type="OrthoDB" id="440553at2759"/>
<evidence type="ECO:0000259" key="8">
    <source>
        <dbReference type="PROSITE" id="PS50850"/>
    </source>
</evidence>
<name>A0A1X2GQX0_9FUNG</name>
<feature type="transmembrane region" description="Helical" evidence="7">
    <location>
        <begin position="49"/>
        <end position="71"/>
    </location>
</feature>
<keyword evidence="10" id="KW-1185">Reference proteome</keyword>
<dbReference type="PROSITE" id="PS50850">
    <property type="entry name" value="MFS"/>
    <property type="match status" value="1"/>
</dbReference>
<dbReference type="PANTHER" id="PTHR23502:SF132">
    <property type="entry name" value="POLYAMINE TRANSPORTER 2-RELATED"/>
    <property type="match status" value="1"/>
</dbReference>
<keyword evidence="3 7" id="KW-0812">Transmembrane</keyword>
<feature type="transmembrane region" description="Helical" evidence="7">
    <location>
        <begin position="340"/>
        <end position="358"/>
    </location>
</feature>
<evidence type="ECO:0000313" key="9">
    <source>
        <dbReference type="EMBL" id="ORX59444.1"/>
    </source>
</evidence>
<dbReference type="Pfam" id="PF07690">
    <property type="entry name" value="MFS_1"/>
    <property type="match status" value="1"/>
</dbReference>
<organism evidence="9 10">
    <name type="scientific">Hesseltinella vesiculosa</name>
    <dbReference type="NCBI Taxonomy" id="101127"/>
    <lineage>
        <taxon>Eukaryota</taxon>
        <taxon>Fungi</taxon>
        <taxon>Fungi incertae sedis</taxon>
        <taxon>Mucoromycota</taxon>
        <taxon>Mucoromycotina</taxon>
        <taxon>Mucoromycetes</taxon>
        <taxon>Mucorales</taxon>
        <taxon>Cunninghamellaceae</taxon>
        <taxon>Hesseltinella</taxon>
    </lineage>
</organism>
<dbReference type="PANTHER" id="PTHR23502">
    <property type="entry name" value="MAJOR FACILITATOR SUPERFAMILY"/>
    <property type="match status" value="1"/>
</dbReference>
<dbReference type="InterPro" id="IPR036259">
    <property type="entry name" value="MFS_trans_sf"/>
</dbReference>
<evidence type="ECO:0000256" key="5">
    <source>
        <dbReference type="ARBA" id="ARBA00023136"/>
    </source>
</evidence>
<feature type="transmembrane region" description="Helical" evidence="7">
    <location>
        <begin position="258"/>
        <end position="279"/>
    </location>
</feature>
<feature type="transmembrane region" description="Helical" evidence="7">
    <location>
        <begin position="432"/>
        <end position="451"/>
    </location>
</feature>
<evidence type="ECO:0000256" key="1">
    <source>
        <dbReference type="ARBA" id="ARBA00004141"/>
    </source>
</evidence>
<keyword evidence="2" id="KW-0813">Transport</keyword>
<evidence type="ECO:0000256" key="2">
    <source>
        <dbReference type="ARBA" id="ARBA00022448"/>
    </source>
</evidence>
<reference evidence="9 10" key="1">
    <citation type="submission" date="2016-07" db="EMBL/GenBank/DDBJ databases">
        <title>Pervasive Adenine N6-methylation of Active Genes in Fungi.</title>
        <authorList>
            <consortium name="DOE Joint Genome Institute"/>
            <person name="Mondo S.J."/>
            <person name="Dannebaum R.O."/>
            <person name="Kuo R.C."/>
            <person name="Labutti K."/>
            <person name="Haridas S."/>
            <person name="Kuo A."/>
            <person name="Salamov A."/>
            <person name="Ahrendt S.R."/>
            <person name="Lipzen A."/>
            <person name="Sullivan W."/>
            <person name="Andreopoulos W.B."/>
            <person name="Clum A."/>
            <person name="Lindquist E."/>
            <person name="Daum C."/>
            <person name="Ramamoorthy G.K."/>
            <person name="Gryganskyi A."/>
            <person name="Culley D."/>
            <person name="Magnuson J.K."/>
            <person name="James T.Y."/>
            <person name="O'Malley M.A."/>
            <person name="Stajich J.E."/>
            <person name="Spatafora J.W."/>
            <person name="Visel A."/>
            <person name="Grigoriev I.V."/>
        </authorList>
    </citation>
    <scope>NUCLEOTIDE SEQUENCE [LARGE SCALE GENOMIC DNA]</scope>
    <source>
        <strain evidence="9 10">NRRL 3301</strain>
    </source>
</reference>
<dbReference type="Proteomes" id="UP000242146">
    <property type="component" value="Unassembled WGS sequence"/>
</dbReference>
<dbReference type="GO" id="GO:0022857">
    <property type="term" value="F:transmembrane transporter activity"/>
    <property type="evidence" value="ECO:0007669"/>
    <property type="project" value="InterPro"/>
</dbReference>
<feature type="transmembrane region" description="Helical" evidence="7">
    <location>
        <begin position="144"/>
        <end position="165"/>
    </location>
</feature>
<protein>
    <submittedName>
        <fullName evidence="9">MFS general substrate transporter</fullName>
    </submittedName>
</protein>
<gene>
    <name evidence="9" type="ORF">DM01DRAFT_1317521</name>
</gene>
<keyword evidence="4 7" id="KW-1133">Transmembrane helix</keyword>
<sequence>MSSSLFTIAPTPNGLKGNGSTKRWRRKCTAVPSIEGDPSAASKLAKNCILLMIATGSMLSPMAATIYYPALFYIQRDFQASDLMVNASISVFTFITAIFPLFWSSLSDNLGRRPVYLISFFITIVGNLGCALATNMAMFLGFRIVSAMGSSSVMSLGVASLGAIFDASERGRAMGWYTAAPLLGPAFGPVIGGALAQNYSWRSNFWFITALTIFVWLAMLLFLPETHFPTRSMDDKQTTKRHWLNPFSALAMFKYPNIALCISFHGLLYMVFFTVNTLFTRTYTNQYGLSTGMVGLCYLPMSFGTVAGAMYGGRSADKRYNEQTAKHPNRIEPEMRLGGWVFYAGILLQCLTFIGYGWCVQENVHFAVGLVILFFLGAFLLVPYNYLSTYYVDCFRYKGGAVTACSNLARYGLSGIFTLYAPALQTDLGDGILFSICGGGLLLASVNVIIAKYMGPRWRRKQAERSR</sequence>
<feature type="transmembrane region" description="Helical" evidence="7">
    <location>
        <begin position="291"/>
        <end position="311"/>
    </location>
</feature>
<dbReference type="InterPro" id="IPR020846">
    <property type="entry name" value="MFS_dom"/>
</dbReference>
<feature type="transmembrane region" description="Helical" evidence="7">
    <location>
        <begin position="83"/>
        <end position="103"/>
    </location>
</feature>
<comment type="subcellular location">
    <subcellularLocation>
        <location evidence="1">Membrane</location>
        <topology evidence="1">Multi-pass membrane protein</topology>
    </subcellularLocation>
</comment>
<feature type="region of interest" description="Disordered" evidence="6">
    <location>
        <begin position="1"/>
        <end position="23"/>
    </location>
</feature>
<feature type="transmembrane region" description="Helical" evidence="7">
    <location>
        <begin position="177"/>
        <end position="199"/>
    </location>
</feature>
<dbReference type="EMBL" id="MCGT01000005">
    <property type="protein sequence ID" value="ORX59444.1"/>
    <property type="molecule type" value="Genomic_DNA"/>
</dbReference>
<feature type="domain" description="Major facilitator superfamily (MFS) profile" evidence="8">
    <location>
        <begin position="49"/>
        <end position="456"/>
    </location>
</feature>
<feature type="transmembrane region" description="Helical" evidence="7">
    <location>
        <begin position="205"/>
        <end position="223"/>
    </location>
</feature>
<evidence type="ECO:0000256" key="7">
    <source>
        <dbReference type="SAM" id="Phobius"/>
    </source>
</evidence>
<evidence type="ECO:0000313" key="10">
    <source>
        <dbReference type="Proteomes" id="UP000242146"/>
    </source>
</evidence>
<dbReference type="GO" id="GO:0005886">
    <property type="term" value="C:plasma membrane"/>
    <property type="evidence" value="ECO:0007669"/>
    <property type="project" value="TreeGrafter"/>
</dbReference>
<dbReference type="STRING" id="101127.A0A1X2GQX0"/>
<evidence type="ECO:0000256" key="6">
    <source>
        <dbReference type="SAM" id="MobiDB-lite"/>
    </source>
</evidence>
<dbReference type="InterPro" id="IPR011701">
    <property type="entry name" value="MFS"/>
</dbReference>
<keyword evidence="5 7" id="KW-0472">Membrane</keyword>
<evidence type="ECO:0000256" key="3">
    <source>
        <dbReference type="ARBA" id="ARBA00022692"/>
    </source>
</evidence>
<accession>A0A1X2GQX0</accession>
<comment type="caution">
    <text evidence="9">The sequence shown here is derived from an EMBL/GenBank/DDBJ whole genome shotgun (WGS) entry which is preliminary data.</text>
</comment>
<feature type="transmembrane region" description="Helical" evidence="7">
    <location>
        <begin position="115"/>
        <end position="138"/>
    </location>
</feature>
<dbReference type="SUPFAM" id="SSF103473">
    <property type="entry name" value="MFS general substrate transporter"/>
    <property type="match status" value="1"/>
</dbReference>
<proteinExistence type="predicted"/>
<dbReference type="Gene3D" id="1.20.1720.10">
    <property type="entry name" value="Multidrug resistance protein D"/>
    <property type="match status" value="1"/>
</dbReference>
<evidence type="ECO:0000256" key="4">
    <source>
        <dbReference type="ARBA" id="ARBA00022989"/>
    </source>
</evidence>
<dbReference type="AlphaFoldDB" id="A0A1X2GQX0"/>
<feature type="transmembrane region" description="Helical" evidence="7">
    <location>
        <begin position="364"/>
        <end position="387"/>
    </location>
</feature>